<dbReference type="SMART" id="SM00343">
    <property type="entry name" value="ZnF_C2HC"/>
    <property type="match status" value="1"/>
</dbReference>
<evidence type="ECO:0000313" key="4">
    <source>
        <dbReference type="EMBL" id="CAK9030212.1"/>
    </source>
</evidence>
<gene>
    <name evidence="4" type="ORF">SCF082_LOCUS19117</name>
</gene>
<dbReference type="EMBL" id="CAXAMM010013002">
    <property type="protein sequence ID" value="CAK9030212.1"/>
    <property type="molecule type" value="Genomic_DNA"/>
</dbReference>
<comment type="caution">
    <text evidence="4">The sequence shown here is derived from an EMBL/GenBank/DDBJ whole genome shotgun (WGS) entry which is preliminary data.</text>
</comment>
<dbReference type="SUPFAM" id="SSF57756">
    <property type="entry name" value="Retrovirus zinc finger-like domains"/>
    <property type="match status" value="1"/>
</dbReference>
<protein>
    <submittedName>
        <fullName evidence="4">Copia protein</fullName>
    </submittedName>
</protein>
<feature type="compositionally biased region" description="Low complexity" evidence="2">
    <location>
        <begin position="509"/>
        <end position="527"/>
    </location>
</feature>
<dbReference type="InterPro" id="IPR001878">
    <property type="entry name" value="Znf_CCHC"/>
</dbReference>
<feature type="region of interest" description="Disordered" evidence="2">
    <location>
        <begin position="86"/>
        <end position="109"/>
    </location>
</feature>
<dbReference type="Proteomes" id="UP001642464">
    <property type="component" value="Unassembled WGS sequence"/>
</dbReference>
<dbReference type="PROSITE" id="PS50158">
    <property type="entry name" value="ZF_CCHC"/>
    <property type="match status" value="1"/>
</dbReference>
<sequence length="950" mass="104302">MRSCFPEYVVAKKRFNAAHLVEDPAVEPQDPVEESFKDVELFLTEHGLAGEYEGVDPVDGDEYDEEEAAEILAATWRERRAELNQVQKGRKFHSHDKRGTSSSAASGKEFRRSFRVQVEELKQRTRCRRCGKIGHWQRECKSQGASTSGSTPATSHAAGTVEHVHEMPEHFVCTAASVNLPSHEVLLVSSPGHAVLDSGCGKTIIGEKTLQAFAEIWETHKLPSPLEKKEQNRFRFGNGEQETSSRVVEMPVFLANRPGFVTAAVVRGDAPLLLSRPALKKLGATLDFAGDSLTLFDGQSSLALETNAAGQYTVNVSCFPEDAAALFPSRVKPSEKPEPPPAACHSEQLQVSRMSARQHRQLMAQATRLLVSHADMRCLSRACPGPEHKCHQTHRPVAVSAPATQEPQSISDRVSVPMPLDAPQTVVPEPPQSEFVDKSWVLPEEPQTEQPKPVSAESELAYGPVRQPRRRIHQKDGPMALYRPGPMLQEDFQEMMQEIVPELVNQVLSEEAASDPSHASSSASQPSRGVKRSIDGADDTTAEPADKRPAFDPPDEALFAEPTGQTFACDEMAVCSVELLDKHLVPQASDSLSLEDKKALADECVRLVRLARKAGWWKSVWQRVVDLDDLAEDLSWEAVSPNALAGSMTDGSKRLRDEGSTSKMVTYAPAGSGHDVMKNVPMPSTGYPVGAPSPSVALPDGVPTVERWGQTLVSFGKFKDAKTYAELFDSTDASIASYRNYCVSHFKSGSPGLKDLVSYFKALLGHLEQEVAAPEATPERLLELVSQLPSASQRAQPPSGALAKRLQEVAEQHNGLVPLHGRLFAQWLHHAYPRECPFPHPSGKTNPMTADEWMQVKRQGVAASKEEMRRYMNSPQAKATVPTVTSETLPWSHEEELVARHKTGDSRGYLRQVLWCLAAAGIVTQMLRQALHGFGRGQAAPKGLRKSRVR</sequence>
<evidence type="ECO:0000256" key="1">
    <source>
        <dbReference type="PROSITE-ProRule" id="PRU00047"/>
    </source>
</evidence>
<feature type="domain" description="CCHC-type" evidence="3">
    <location>
        <begin position="126"/>
        <end position="142"/>
    </location>
</feature>
<dbReference type="Gene3D" id="4.10.60.10">
    <property type="entry name" value="Zinc finger, CCHC-type"/>
    <property type="match status" value="1"/>
</dbReference>
<feature type="region of interest" description="Disordered" evidence="2">
    <location>
        <begin position="423"/>
        <end position="479"/>
    </location>
</feature>
<accession>A0ABP0KUI5</accession>
<keyword evidence="1" id="KW-0862">Zinc</keyword>
<dbReference type="InterPro" id="IPR036875">
    <property type="entry name" value="Znf_CCHC_sf"/>
</dbReference>
<dbReference type="InterPro" id="IPR021109">
    <property type="entry name" value="Peptidase_aspartic_dom_sf"/>
</dbReference>
<organism evidence="4 5">
    <name type="scientific">Durusdinium trenchii</name>
    <dbReference type="NCBI Taxonomy" id="1381693"/>
    <lineage>
        <taxon>Eukaryota</taxon>
        <taxon>Sar</taxon>
        <taxon>Alveolata</taxon>
        <taxon>Dinophyceae</taxon>
        <taxon>Suessiales</taxon>
        <taxon>Symbiodiniaceae</taxon>
        <taxon>Durusdinium</taxon>
    </lineage>
</organism>
<evidence type="ECO:0000259" key="3">
    <source>
        <dbReference type="PROSITE" id="PS50158"/>
    </source>
</evidence>
<dbReference type="Gene3D" id="2.40.70.10">
    <property type="entry name" value="Acid Proteases"/>
    <property type="match status" value="1"/>
</dbReference>
<keyword evidence="5" id="KW-1185">Reference proteome</keyword>
<evidence type="ECO:0000313" key="5">
    <source>
        <dbReference type="Proteomes" id="UP001642464"/>
    </source>
</evidence>
<keyword evidence="1" id="KW-0479">Metal-binding</keyword>
<reference evidence="4 5" key="1">
    <citation type="submission" date="2024-02" db="EMBL/GenBank/DDBJ databases">
        <authorList>
            <person name="Chen Y."/>
            <person name="Shah S."/>
            <person name="Dougan E. K."/>
            <person name="Thang M."/>
            <person name="Chan C."/>
        </authorList>
    </citation>
    <scope>NUCLEOTIDE SEQUENCE [LARGE SCALE GENOMIC DNA]</scope>
</reference>
<dbReference type="Pfam" id="PF00098">
    <property type="entry name" value="zf-CCHC"/>
    <property type="match status" value="1"/>
</dbReference>
<proteinExistence type="predicted"/>
<name>A0ABP0KUI5_9DINO</name>
<keyword evidence="1" id="KW-0863">Zinc-finger</keyword>
<evidence type="ECO:0000256" key="2">
    <source>
        <dbReference type="SAM" id="MobiDB-lite"/>
    </source>
</evidence>
<feature type="region of interest" description="Disordered" evidence="2">
    <location>
        <begin position="509"/>
        <end position="559"/>
    </location>
</feature>